<reference evidence="2 3" key="1">
    <citation type="journal article" date="2018" name="Int. J. Syst. Evol. Microbiol.">
        <title>Uliginosibacterium sediminicola sp. nov., isolated from freshwater sediment.</title>
        <authorList>
            <person name="Hwang W.M."/>
            <person name="Kim S.M."/>
            <person name="Kang K."/>
            <person name="Ahn T.Y."/>
        </authorList>
    </citation>
    <scope>NUCLEOTIDE SEQUENCE [LARGE SCALE GENOMIC DNA]</scope>
    <source>
        <strain evidence="2 3">M1-21</strain>
    </source>
</reference>
<feature type="domain" description="HDOD" evidence="1">
    <location>
        <begin position="26"/>
        <end position="217"/>
    </location>
</feature>
<evidence type="ECO:0000313" key="2">
    <source>
        <dbReference type="EMBL" id="MEN3068855.1"/>
    </source>
</evidence>
<protein>
    <submittedName>
        <fullName evidence="2">HDOD domain-containing protein</fullName>
    </submittedName>
</protein>
<dbReference type="InterPro" id="IPR003607">
    <property type="entry name" value="HD/PDEase_dom"/>
</dbReference>
<accession>A0ABU9YYM7</accession>
<dbReference type="SUPFAM" id="SSF109604">
    <property type="entry name" value="HD-domain/PDEase-like"/>
    <property type="match status" value="1"/>
</dbReference>
<name>A0ABU9YYM7_9RHOO</name>
<dbReference type="PROSITE" id="PS51833">
    <property type="entry name" value="HDOD"/>
    <property type="match status" value="1"/>
</dbReference>
<dbReference type="InterPro" id="IPR013976">
    <property type="entry name" value="HDOD"/>
</dbReference>
<organism evidence="2 3">
    <name type="scientific">Uliginosibacterium sediminicola</name>
    <dbReference type="NCBI Taxonomy" id="2024550"/>
    <lineage>
        <taxon>Bacteria</taxon>
        <taxon>Pseudomonadati</taxon>
        <taxon>Pseudomonadota</taxon>
        <taxon>Betaproteobacteria</taxon>
        <taxon>Rhodocyclales</taxon>
        <taxon>Zoogloeaceae</taxon>
        <taxon>Uliginosibacterium</taxon>
    </lineage>
</organism>
<proteinExistence type="predicted"/>
<evidence type="ECO:0000259" key="1">
    <source>
        <dbReference type="PROSITE" id="PS51833"/>
    </source>
</evidence>
<dbReference type="Proteomes" id="UP001410394">
    <property type="component" value="Unassembled WGS sequence"/>
</dbReference>
<dbReference type="PANTHER" id="PTHR33525:SF3">
    <property type="entry name" value="RIBONUCLEASE Y"/>
    <property type="match status" value="1"/>
</dbReference>
<dbReference type="RefSeq" id="WP_345919624.1">
    <property type="nucleotide sequence ID" value="NZ_JBDIVE010000004.1"/>
</dbReference>
<comment type="caution">
    <text evidence="2">The sequence shown here is derived from an EMBL/GenBank/DDBJ whole genome shotgun (WGS) entry which is preliminary data.</text>
</comment>
<keyword evidence="3" id="KW-1185">Reference proteome</keyword>
<dbReference type="EMBL" id="JBDIVE010000004">
    <property type="protein sequence ID" value="MEN3068855.1"/>
    <property type="molecule type" value="Genomic_DNA"/>
</dbReference>
<dbReference type="PANTHER" id="PTHR33525">
    <property type="match status" value="1"/>
</dbReference>
<dbReference type="InterPro" id="IPR052340">
    <property type="entry name" value="RNase_Y/CdgJ"/>
</dbReference>
<dbReference type="SMART" id="SM00471">
    <property type="entry name" value="HDc"/>
    <property type="match status" value="1"/>
</dbReference>
<gene>
    <name evidence="2" type="ORF">ABDB84_10215</name>
</gene>
<sequence length="287" mass="31693">MSSPEERRAQFAADLDRELASGELTFPTSMQAALKIRRALEEEDASIATVARIVGLEPLVSVKLLRMANSAFYNRQGEEVTDVHRALMRIGLRNTRIIAMAVIGDQMATAAEFAPVSRLAEQLWRHTLDVASLAYAIALQLDDDTVTPDTALLAGMVHDIGQFFLLGRVHAYPELLQEQDEMSEFILLWHHKVSQQVLSALGTPELIVHALDNQDAPSGNWPPSSLSDIIYLANSAAGTPNPFSILSLEELIVRRQDAFKEVAREQLDRLLDEARVQRAAALSMLSA</sequence>
<dbReference type="Gene3D" id="1.10.3210.10">
    <property type="entry name" value="Hypothetical protein af1432"/>
    <property type="match status" value="1"/>
</dbReference>
<dbReference type="Pfam" id="PF08668">
    <property type="entry name" value="HDOD"/>
    <property type="match status" value="1"/>
</dbReference>
<evidence type="ECO:0000313" key="3">
    <source>
        <dbReference type="Proteomes" id="UP001410394"/>
    </source>
</evidence>
<dbReference type="CDD" id="cd00077">
    <property type="entry name" value="HDc"/>
    <property type="match status" value="1"/>
</dbReference>